<dbReference type="PRINTS" id="PR00385">
    <property type="entry name" value="P450"/>
</dbReference>
<evidence type="ECO:0000256" key="1">
    <source>
        <dbReference type="ARBA" id="ARBA00001971"/>
    </source>
</evidence>
<reference evidence="7" key="1">
    <citation type="submission" date="2022-08" db="EMBL/GenBank/DDBJ databases">
        <authorList>
            <person name="Tistechok S."/>
            <person name="Samborskyy M."/>
            <person name="Roman I."/>
        </authorList>
    </citation>
    <scope>NUCLEOTIDE SEQUENCE</scope>
    <source>
        <strain evidence="7">DSM 103496</strain>
    </source>
</reference>
<dbReference type="InterPro" id="IPR017972">
    <property type="entry name" value="Cyt_P450_CS"/>
</dbReference>
<evidence type="ECO:0000313" key="7">
    <source>
        <dbReference type="EMBL" id="MCS7483774.1"/>
    </source>
</evidence>
<keyword evidence="4 5" id="KW-0408">Iron</keyword>
<dbReference type="InterPro" id="IPR002403">
    <property type="entry name" value="Cyt_P450_E_grp-IV"/>
</dbReference>
<dbReference type="GO" id="GO:0020037">
    <property type="term" value="F:heme binding"/>
    <property type="evidence" value="ECO:0007669"/>
    <property type="project" value="InterPro"/>
</dbReference>
<sequence length="451" mass="49539">MKATATSTSAPPLAPGGAPLLGHVVPLLRHPLAFMDSLRRHGPVVRIMLGRIPVFVVTDAGLTHEMLTARAASFGKGGRLIEALSRFAGNGLATLADGDLHRTQRRLVQPMFSRAFIAGRGDTMIEVARSVVDGWAADEPRELHDDMQELTLSVFLAALLGTEPPEATRRRIQRVLPDVMAGTIRATILPPWLGSVPTPAQRRQRTSFTELRDAIRDLIDEHRRPARDTGLLDLLLDARDPDTGQPMSRRQLEDEVITFVTTNGQASTATVLWALHEIGRDPAVRDRIVAELDQVAPGRPLVGSDLGSLTYTRQVVHEAMRLYGPAWLLTRTVTAPAQLGGFDLPRGATVVFSPYILHRDPVVYPAPATFDPDRWSPERARSIPRTAFQPFGGGARQCVGEPFAWSEMVIILAETTRRWRMVPDPAVIPRPVPRVTIHPDRLVMTPSGTGR</sequence>
<evidence type="ECO:0000256" key="4">
    <source>
        <dbReference type="ARBA" id="ARBA00023004"/>
    </source>
</evidence>
<keyword evidence="6" id="KW-0503">Monooxygenase</keyword>
<comment type="cofactor">
    <cofactor evidence="1 5">
        <name>heme</name>
        <dbReference type="ChEBI" id="CHEBI:30413"/>
    </cofactor>
</comment>
<proteinExistence type="inferred from homology"/>
<dbReference type="Pfam" id="PF00067">
    <property type="entry name" value="p450"/>
    <property type="match status" value="1"/>
</dbReference>
<keyword evidence="6" id="KW-0560">Oxidoreductase</keyword>
<dbReference type="EMBL" id="JANYMP010000037">
    <property type="protein sequence ID" value="MCS7483774.1"/>
    <property type="molecule type" value="Genomic_DNA"/>
</dbReference>
<dbReference type="PANTHER" id="PTHR24305">
    <property type="entry name" value="CYTOCHROME P450"/>
    <property type="match status" value="1"/>
</dbReference>
<keyword evidence="8" id="KW-1185">Reference proteome</keyword>
<dbReference type="Proteomes" id="UP001141259">
    <property type="component" value="Unassembled WGS sequence"/>
</dbReference>
<evidence type="ECO:0000313" key="8">
    <source>
        <dbReference type="Proteomes" id="UP001141259"/>
    </source>
</evidence>
<dbReference type="PANTHER" id="PTHR24305:SF166">
    <property type="entry name" value="CYTOCHROME P450 12A4, MITOCHONDRIAL-RELATED"/>
    <property type="match status" value="1"/>
</dbReference>
<dbReference type="PRINTS" id="PR00465">
    <property type="entry name" value="EP450IV"/>
</dbReference>
<keyword evidence="3 5" id="KW-0479">Metal-binding</keyword>
<dbReference type="PROSITE" id="PS00086">
    <property type="entry name" value="CYTOCHROME_P450"/>
    <property type="match status" value="1"/>
</dbReference>
<keyword evidence="5 6" id="KW-0349">Heme</keyword>
<protein>
    <submittedName>
        <fullName evidence="7">Cytochrome P450</fullName>
    </submittedName>
</protein>
<dbReference type="AlphaFoldDB" id="A0A9X2VX62"/>
<comment type="caution">
    <text evidence="7">The sequence shown here is derived from an EMBL/GenBank/DDBJ whole genome shotgun (WGS) entry which is preliminary data.</text>
</comment>
<dbReference type="Gene3D" id="1.10.630.10">
    <property type="entry name" value="Cytochrome P450"/>
    <property type="match status" value="1"/>
</dbReference>
<accession>A0A9X2VX62</accession>
<dbReference type="InterPro" id="IPR036396">
    <property type="entry name" value="Cyt_P450_sf"/>
</dbReference>
<organism evidence="7 8">
    <name type="scientific">Umezawaea endophytica</name>
    <dbReference type="NCBI Taxonomy" id="1654476"/>
    <lineage>
        <taxon>Bacteria</taxon>
        <taxon>Bacillati</taxon>
        <taxon>Actinomycetota</taxon>
        <taxon>Actinomycetes</taxon>
        <taxon>Pseudonocardiales</taxon>
        <taxon>Pseudonocardiaceae</taxon>
        <taxon>Umezawaea</taxon>
    </lineage>
</organism>
<dbReference type="RefSeq" id="WP_259629228.1">
    <property type="nucleotide sequence ID" value="NZ_JANYMP010000037.1"/>
</dbReference>
<dbReference type="GO" id="GO:0016705">
    <property type="term" value="F:oxidoreductase activity, acting on paired donors, with incorporation or reduction of molecular oxygen"/>
    <property type="evidence" value="ECO:0007669"/>
    <property type="project" value="InterPro"/>
</dbReference>
<evidence type="ECO:0000256" key="6">
    <source>
        <dbReference type="RuleBase" id="RU000461"/>
    </source>
</evidence>
<gene>
    <name evidence="7" type="ORF">NZH93_43635</name>
</gene>
<name>A0A9X2VX62_9PSEU</name>
<dbReference type="SUPFAM" id="SSF48264">
    <property type="entry name" value="Cytochrome P450"/>
    <property type="match status" value="1"/>
</dbReference>
<dbReference type="InterPro" id="IPR050121">
    <property type="entry name" value="Cytochrome_P450_monoxygenase"/>
</dbReference>
<feature type="binding site" description="axial binding residue" evidence="5">
    <location>
        <position position="398"/>
    </location>
    <ligand>
        <name>heme</name>
        <dbReference type="ChEBI" id="CHEBI:30413"/>
    </ligand>
    <ligandPart>
        <name>Fe</name>
        <dbReference type="ChEBI" id="CHEBI:18248"/>
    </ligandPart>
</feature>
<dbReference type="GO" id="GO:0004497">
    <property type="term" value="F:monooxygenase activity"/>
    <property type="evidence" value="ECO:0007669"/>
    <property type="project" value="UniProtKB-KW"/>
</dbReference>
<evidence type="ECO:0000256" key="3">
    <source>
        <dbReference type="ARBA" id="ARBA00022723"/>
    </source>
</evidence>
<evidence type="ECO:0000256" key="2">
    <source>
        <dbReference type="ARBA" id="ARBA00010617"/>
    </source>
</evidence>
<dbReference type="InterPro" id="IPR001128">
    <property type="entry name" value="Cyt_P450"/>
</dbReference>
<comment type="similarity">
    <text evidence="2 6">Belongs to the cytochrome P450 family.</text>
</comment>
<evidence type="ECO:0000256" key="5">
    <source>
        <dbReference type="PIRSR" id="PIRSR602403-1"/>
    </source>
</evidence>
<dbReference type="GO" id="GO:0005506">
    <property type="term" value="F:iron ion binding"/>
    <property type="evidence" value="ECO:0007669"/>
    <property type="project" value="InterPro"/>
</dbReference>